<dbReference type="HOGENOM" id="CLU_1304972_0_0_1"/>
<sequence length="211" mass="23455">MSIVPQTGLLRKLYQVAVEDIEHNSSAFWQAYLQRAFNETDTYSVTTDPFPWSPKADILVTRYDDRDDSTLTNVILAECHRPAESLHDVEKRALDVALGFIEAEDLAWIYVVTTIRVSFRVWVLYACSDVLDPMDRLEGRGDRELYEDADSKDASVLTKAVGMIKIGQARPCEEGKKSLLAAGGGKGYGSSSEQQEHDNTGKPVSEHIKGG</sequence>
<dbReference type="RefSeq" id="XP_008084159.1">
    <property type="nucleotide sequence ID" value="XM_008085968.1"/>
</dbReference>
<dbReference type="KEGG" id="glz:GLAREA_09371"/>
<feature type="region of interest" description="Disordered" evidence="1">
    <location>
        <begin position="178"/>
        <end position="211"/>
    </location>
</feature>
<evidence type="ECO:0000313" key="2">
    <source>
        <dbReference type="EMBL" id="EPE28251.1"/>
    </source>
</evidence>
<keyword evidence="3" id="KW-1185">Reference proteome</keyword>
<evidence type="ECO:0000256" key="1">
    <source>
        <dbReference type="SAM" id="MobiDB-lite"/>
    </source>
</evidence>
<dbReference type="OMA" id="VILAECH"/>
<accession>S3D8C5</accession>
<reference evidence="2 3" key="1">
    <citation type="journal article" date="2013" name="BMC Genomics">
        <title>Genomics-driven discovery of the pneumocandin biosynthetic gene cluster in the fungus Glarea lozoyensis.</title>
        <authorList>
            <person name="Chen L."/>
            <person name="Yue Q."/>
            <person name="Zhang X."/>
            <person name="Xiang M."/>
            <person name="Wang C."/>
            <person name="Li S."/>
            <person name="Che Y."/>
            <person name="Ortiz-Lopez F.J."/>
            <person name="Bills G.F."/>
            <person name="Liu X."/>
            <person name="An Z."/>
        </authorList>
    </citation>
    <scope>NUCLEOTIDE SEQUENCE [LARGE SCALE GENOMIC DNA]</scope>
    <source>
        <strain evidence="3">ATCC 20868 / MF5171</strain>
    </source>
</reference>
<organism evidence="2 3">
    <name type="scientific">Glarea lozoyensis (strain ATCC 20868 / MF5171)</name>
    <dbReference type="NCBI Taxonomy" id="1116229"/>
    <lineage>
        <taxon>Eukaryota</taxon>
        <taxon>Fungi</taxon>
        <taxon>Dikarya</taxon>
        <taxon>Ascomycota</taxon>
        <taxon>Pezizomycotina</taxon>
        <taxon>Leotiomycetes</taxon>
        <taxon>Helotiales</taxon>
        <taxon>Helotiaceae</taxon>
        <taxon>Glarea</taxon>
    </lineage>
</organism>
<name>S3D8C5_GLAL2</name>
<feature type="compositionally biased region" description="Basic and acidic residues" evidence="1">
    <location>
        <begin position="194"/>
        <end position="211"/>
    </location>
</feature>
<proteinExistence type="predicted"/>
<evidence type="ECO:0000313" key="3">
    <source>
        <dbReference type="Proteomes" id="UP000016922"/>
    </source>
</evidence>
<dbReference type="GeneID" id="19468419"/>
<gene>
    <name evidence="2" type="ORF">GLAREA_09371</name>
</gene>
<dbReference type="OrthoDB" id="5090566at2759"/>
<protein>
    <submittedName>
        <fullName evidence="2">Uncharacterized protein</fullName>
    </submittedName>
</protein>
<dbReference type="EMBL" id="KE145368">
    <property type="protein sequence ID" value="EPE28251.1"/>
    <property type="molecule type" value="Genomic_DNA"/>
</dbReference>
<dbReference type="Proteomes" id="UP000016922">
    <property type="component" value="Unassembled WGS sequence"/>
</dbReference>
<dbReference type="AlphaFoldDB" id="S3D8C5"/>